<keyword evidence="11" id="KW-1185">Reference proteome</keyword>
<accession>A0A7M5V815</accession>
<feature type="domain" description="FMN hydroxy acid dehydrogenase" evidence="9">
    <location>
        <begin position="306"/>
        <end position="522"/>
    </location>
</feature>
<evidence type="ECO:0000256" key="5">
    <source>
        <dbReference type="ARBA" id="ARBA00023002"/>
    </source>
</evidence>
<dbReference type="InterPro" id="IPR013785">
    <property type="entry name" value="Aldolase_TIM"/>
</dbReference>
<dbReference type="FunFam" id="3.20.20.70:FF:000056">
    <property type="entry name" value="hydroxyacid oxidase 2"/>
    <property type="match status" value="1"/>
</dbReference>
<evidence type="ECO:0000256" key="1">
    <source>
        <dbReference type="ARBA" id="ARBA00001917"/>
    </source>
</evidence>
<proteinExistence type="inferred from homology"/>
<dbReference type="SUPFAM" id="SSF51395">
    <property type="entry name" value="FMN-linked oxidoreductases"/>
    <property type="match status" value="2"/>
</dbReference>
<evidence type="ECO:0000256" key="3">
    <source>
        <dbReference type="ARBA" id="ARBA00022630"/>
    </source>
</evidence>
<dbReference type="GO" id="GO:0005777">
    <property type="term" value="C:peroxisome"/>
    <property type="evidence" value="ECO:0007669"/>
    <property type="project" value="UniProtKB-ARBA"/>
</dbReference>
<dbReference type="OrthoDB" id="25826at2759"/>
<comment type="cofactor">
    <cofactor evidence="1">
        <name>FMN</name>
        <dbReference type="ChEBI" id="CHEBI:58210"/>
    </cofactor>
</comment>
<sequence length="533" mass="59965">MGVSTTCTTTYEKLKISVPDCTYLMQLYIYKNIQFSEALIKRAENLGFKAILLTVDAPTIGNRIADVKNKFGIASSMKFENFKGLLSHTNESLKSYVQSNFKSSLSWDDLKWLRSVTTLPIYLKGIMTREDAGKCLDHDVQGIIVSNHGGRQLDGVPATIDVLTEVVQAVGHRIPVYIDGGIRSGSDVFKALALGANGVFIGRPVVYGLSYNGSKGVQEVLQHITDELKSIMRLTGCRRISDINSTLIYHESQFGIYSKPKIVRHWKLTPEAPICVADIKEGAKQYGFPIDEDIERIYEEAFQRLRLRPRRLCGLPPFERMNDLMPICLLDHEDTHEMISICNVKEACYLEIENEKVDKEKLDKRKYNGLVIDIRHSNFNMIKKVKSEARLPVLITGVMSKDDALECLDYQPDGIIITCQNTIDQLTAIDALPEIADVIKRRIPIYLYGGIRKGTDIIKALARGASKVFVKEPLLWAYSYKGSSGTLKALEILNSEFRRSMYLAGCKDFDAIKPSLVVSEQYSFNKSANLSKY</sequence>
<dbReference type="InterPro" id="IPR000262">
    <property type="entry name" value="FMN-dep_DH"/>
</dbReference>
<dbReference type="PROSITE" id="PS00557">
    <property type="entry name" value="FMN_HYDROXY_ACID_DH_1"/>
    <property type="match status" value="1"/>
</dbReference>
<dbReference type="InterPro" id="IPR008259">
    <property type="entry name" value="FMN_hydac_DH_AS"/>
</dbReference>
<name>A0A7M5V815_9CNID</name>
<evidence type="ECO:0000256" key="4">
    <source>
        <dbReference type="ARBA" id="ARBA00022643"/>
    </source>
</evidence>
<evidence type="ECO:0000313" key="11">
    <source>
        <dbReference type="Proteomes" id="UP000594262"/>
    </source>
</evidence>
<dbReference type="Proteomes" id="UP000594262">
    <property type="component" value="Unplaced"/>
</dbReference>
<comment type="catalytic activity">
    <reaction evidence="7">
        <text>a (2S)-2-hydroxycarboxylate + O2 = a 2-oxocarboxylate + H2O2</text>
        <dbReference type="Rhea" id="RHEA:16789"/>
        <dbReference type="ChEBI" id="CHEBI:15379"/>
        <dbReference type="ChEBI" id="CHEBI:16240"/>
        <dbReference type="ChEBI" id="CHEBI:35179"/>
        <dbReference type="ChEBI" id="CHEBI:58123"/>
        <dbReference type="EC" id="1.1.3.15"/>
    </reaction>
    <physiologicalReaction direction="left-to-right" evidence="7">
        <dbReference type="Rhea" id="RHEA:16790"/>
    </physiologicalReaction>
</comment>
<evidence type="ECO:0000313" key="10">
    <source>
        <dbReference type="EnsemblMetazoa" id="CLYHEMP005110.1"/>
    </source>
</evidence>
<keyword evidence="3" id="KW-0285">Flavoprotein</keyword>
<evidence type="ECO:0000256" key="8">
    <source>
        <dbReference type="ARBA" id="ARBA00029327"/>
    </source>
</evidence>
<dbReference type="EC" id="1.1.3.15" evidence="2"/>
<reference evidence="10" key="1">
    <citation type="submission" date="2021-01" db="UniProtKB">
        <authorList>
            <consortium name="EnsemblMetazoa"/>
        </authorList>
    </citation>
    <scope>IDENTIFICATION</scope>
</reference>
<dbReference type="EnsemblMetazoa" id="CLYHEMT005110.1">
    <property type="protein sequence ID" value="CLYHEMP005110.1"/>
    <property type="gene ID" value="CLYHEMG005110"/>
</dbReference>
<evidence type="ECO:0000256" key="6">
    <source>
        <dbReference type="ARBA" id="ARBA00024042"/>
    </source>
</evidence>
<dbReference type="InterPro" id="IPR012133">
    <property type="entry name" value="Alpha-hydoxy_acid_DH_FMN"/>
</dbReference>
<dbReference type="AlphaFoldDB" id="A0A7M5V815"/>
<organism evidence="10 11">
    <name type="scientific">Clytia hemisphaerica</name>
    <dbReference type="NCBI Taxonomy" id="252671"/>
    <lineage>
        <taxon>Eukaryota</taxon>
        <taxon>Metazoa</taxon>
        <taxon>Cnidaria</taxon>
        <taxon>Hydrozoa</taxon>
        <taxon>Hydroidolina</taxon>
        <taxon>Leptothecata</taxon>
        <taxon>Obeliida</taxon>
        <taxon>Clytiidae</taxon>
        <taxon>Clytia</taxon>
    </lineage>
</organism>
<evidence type="ECO:0000259" key="9">
    <source>
        <dbReference type="PROSITE" id="PS51349"/>
    </source>
</evidence>
<evidence type="ECO:0000256" key="7">
    <source>
        <dbReference type="ARBA" id="ARBA00029325"/>
    </source>
</evidence>
<keyword evidence="4" id="KW-0288">FMN</keyword>
<dbReference type="Gene3D" id="3.20.20.70">
    <property type="entry name" value="Aldolase class I"/>
    <property type="match status" value="2"/>
</dbReference>
<feature type="domain" description="FMN hydroxy acid dehydrogenase" evidence="9">
    <location>
        <begin position="1"/>
        <end position="253"/>
    </location>
</feature>
<dbReference type="Pfam" id="PF01070">
    <property type="entry name" value="FMN_dh"/>
    <property type="match status" value="2"/>
</dbReference>
<dbReference type="PANTHER" id="PTHR10578">
    <property type="entry name" value="S -2-HYDROXY-ACID OXIDASE-RELATED"/>
    <property type="match status" value="1"/>
</dbReference>
<keyword evidence="5" id="KW-0560">Oxidoreductase</keyword>
<dbReference type="PROSITE" id="PS51349">
    <property type="entry name" value="FMN_HYDROXY_ACID_DH_2"/>
    <property type="match status" value="2"/>
</dbReference>
<protein>
    <recommendedName>
        <fullName evidence="2">(S)-2-hydroxy-acid oxidase</fullName>
        <ecNumber evidence="2">1.1.3.15</ecNumber>
    </recommendedName>
</protein>
<dbReference type="CDD" id="cd02809">
    <property type="entry name" value="alpha_hydroxyacid_oxid_FMN"/>
    <property type="match status" value="1"/>
</dbReference>
<comment type="catalytic activity">
    <reaction evidence="8">
        <text>2-hydroxyoctanoate + O2 = 2-oxooctanoate + H2O2</text>
        <dbReference type="Rhea" id="RHEA:67940"/>
        <dbReference type="ChEBI" id="CHEBI:15379"/>
        <dbReference type="ChEBI" id="CHEBI:16240"/>
        <dbReference type="ChEBI" id="CHEBI:133514"/>
        <dbReference type="ChEBI" id="CHEBI:176689"/>
    </reaction>
    <physiologicalReaction direction="left-to-right" evidence="8">
        <dbReference type="Rhea" id="RHEA:67941"/>
    </physiologicalReaction>
</comment>
<dbReference type="InterPro" id="IPR037396">
    <property type="entry name" value="FMN_HAD"/>
</dbReference>
<comment type="similarity">
    <text evidence="6">Belongs to the FMN-dependent alpha-hydroxy acid dehydrogenase family.</text>
</comment>
<evidence type="ECO:0000256" key="2">
    <source>
        <dbReference type="ARBA" id="ARBA00013087"/>
    </source>
</evidence>
<dbReference type="GO" id="GO:0003973">
    <property type="term" value="F:(S)-2-hydroxy-acid oxidase activity"/>
    <property type="evidence" value="ECO:0007669"/>
    <property type="project" value="UniProtKB-EC"/>
</dbReference>
<dbReference type="GO" id="GO:0010181">
    <property type="term" value="F:FMN binding"/>
    <property type="evidence" value="ECO:0007669"/>
    <property type="project" value="InterPro"/>
</dbReference>
<dbReference type="PANTHER" id="PTHR10578:SF107">
    <property type="entry name" value="2-HYDROXYACID OXIDASE 1"/>
    <property type="match status" value="1"/>
</dbReference>